<dbReference type="Gene3D" id="3.30.110.40">
    <property type="entry name" value="TusA-like domain"/>
    <property type="match status" value="1"/>
</dbReference>
<dbReference type="AlphaFoldDB" id="A0A5B8T094"/>
<dbReference type="PANTHER" id="PTHR33279">
    <property type="entry name" value="SULFUR CARRIER PROTEIN YEDF-RELATED"/>
    <property type="match status" value="1"/>
</dbReference>
<dbReference type="InterPro" id="IPR036868">
    <property type="entry name" value="TusA-like_sf"/>
</dbReference>
<keyword evidence="4" id="KW-1185">Reference proteome</keyword>
<reference evidence="3 4" key="1">
    <citation type="submission" date="2019-06" db="EMBL/GenBank/DDBJ databases">
        <title>Genome analyses of bacteria isolated from kimchi.</title>
        <authorList>
            <person name="Lee S."/>
            <person name="Ahn S."/>
            <person name="Roh S."/>
        </authorList>
    </citation>
    <scope>NUCLEOTIDE SEQUENCE [LARGE SCALE GENOMIC DNA]</scope>
    <source>
        <strain evidence="3 4">CBA4606</strain>
    </source>
</reference>
<protein>
    <submittedName>
        <fullName evidence="3">Sulfurtransferase TusA</fullName>
        <ecNumber evidence="3">2.8.1.-</ecNumber>
    </submittedName>
</protein>
<gene>
    <name evidence="3" type="primary">tusA</name>
    <name evidence="3" type="ORF">FGL86_15760</name>
</gene>
<evidence type="ECO:0000256" key="1">
    <source>
        <dbReference type="ARBA" id="ARBA00008984"/>
    </source>
</evidence>
<dbReference type="NCBIfam" id="NF001423">
    <property type="entry name" value="PRK00299.1"/>
    <property type="match status" value="1"/>
</dbReference>
<dbReference type="KEGG" id="paur:FGL86_15760"/>
<organism evidence="3 4">
    <name type="scientific">Pistricoccus aurantiacus</name>
    <dbReference type="NCBI Taxonomy" id="1883414"/>
    <lineage>
        <taxon>Bacteria</taxon>
        <taxon>Pseudomonadati</taxon>
        <taxon>Pseudomonadota</taxon>
        <taxon>Gammaproteobacteria</taxon>
        <taxon>Oceanospirillales</taxon>
        <taxon>Halomonadaceae</taxon>
        <taxon>Pistricoccus</taxon>
    </lineage>
</organism>
<dbReference type="PROSITE" id="PS01148">
    <property type="entry name" value="UPF0033"/>
    <property type="match status" value="1"/>
</dbReference>
<feature type="domain" description="UPF0033" evidence="2">
    <location>
        <begin position="15"/>
        <end position="39"/>
    </location>
</feature>
<evidence type="ECO:0000259" key="2">
    <source>
        <dbReference type="PROSITE" id="PS01148"/>
    </source>
</evidence>
<keyword evidence="3" id="KW-0808">Transferase</keyword>
<dbReference type="EMBL" id="CP042382">
    <property type="protein sequence ID" value="QEA40390.1"/>
    <property type="molecule type" value="Genomic_DNA"/>
</dbReference>
<dbReference type="OrthoDB" id="9797352at2"/>
<proteinExistence type="inferred from homology"/>
<dbReference type="GO" id="GO:0016740">
    <property type="term" value="F:transferase activity"/>
    <property type="evidence" value="ECO:0007669"/>
    <property type="project" value="UniProtKB-KW"/>
</dbReference>
<dbReference type="SUPFAM" id="SSF64307">
    <property type="entry name" value="SirA-like"/>
    <property type="match status" value="1"/>
</dbReference>
<dbReference type="PANTHER" id="PTHR33279:SF2">
    <property type="entry name" value="SULFUR CARRIER PROTEIN TUSA"/>
    <property type="match status" value="1"/>
</dbReference>
<dbReference type="Proteomes" id="UP000321272">
    <property type="component" value="Chromosome"/>
</dbReference>
<accession>A0A5B8T094</accession>
<comment type="similarity">
    <text evidence="1">Belongs to the sulfur carrier protein TusA family.</text>
</comment>
<dbReference type="EC" id="2.8.1.-" evidence="3"/>
<dbReference type="InterPro" id="IPR001455">
    <property type="entry name" value="TusA-like"/>
</dbReference>
<dbReference type="RefSeq" id="WP_147185658.1">
    <property type="nucleotide sequence ID" value="NZ_CP042382.1"/>
</dbReference>
<evidence type="ECO:0000313" key="4">
    <source>
        <dbReference type="Proteomes" id="UP000321272"/>
    </source>
</evidence>
<evidence type="ECO:0000313" key="3">
    <source>
        <dbReference type="EMBL" id="QEA40390.1"/>
    </source>
</evidence>
<sequence>MVTTANDSSDFDAVLDTTGLYCPEPIMLMHNKVREMEQGAVLKVIATDPATTRDVPKFCSFLGHELLRQTQTESHYFYFIRLG</sequence>
<dbReference type="Pfam" id="PF01206">
    <property type="entry name" value="TusA"/>
    <property type="match status" value="1"/>
</dbReference>
<name>A0A5B8T094_9GAMM</name>